<proteinExistence type="predicted"/>
<gene>
    <name evidence="2" type="primary">105627477</name>
</gene>
<sequence>MTTFKISQELAFTSAPKFASKSKDSISKPKESREGDIPEYEKSEIKPKEKTKDINSTLDKEEVPKKKVSTRRKSTKSTEGSEDQKPVSKPKKKKPKSADESKVYNYMLII</sequence>
<dbReference type="Proteomes" id="UP000005205">
    <property type="component" value="Unassembled WGS sequence"/>
</dbReference>
<accession>A0A158P327</accession>
<evidence type="ECO:0000256" key="1">
    <source>
        <dbReference type="SAM" id="MobiDB-lite"/>
    </source>
</evidence>
<dbReference type="STRING" id="12957.A0A158P327"/>
<evidence type="ECO:0000313" key="2">
    <source>
        <dbReference type="EnsemblMetazoa" id="XP_012064185.1"/>
    </source>
</evidence>
<reference evidence="2" key="2">
    <citation type="submission" date="2016-04" db="UniProtKB">
        <authorList>
            <consortium name="EnsemblMetazoa"/>
        </authorList>
    </citation>
    <scope>IDENTIFICATION</scope>
</reference>
<dbReference type="AlphaFoldDB" id="A0A158P327"/>
<dbReference type="InParanoid" id="A0A158P327"/>
<feature type="compositionally biased region" description="Basic residues" evidence="1">
    <location>
        <begin position="66"/>
        <end position="75"/>
    </location>
</feature>
<dbReference type="EnsemblMetazoa" id="XM_012208795.1">
    <property type="protein sequence ID" value="XP_012064185.1"/>
    <property type="gene ID" value="LOC105627477"/>
</dbReference>
<name>A0A158P327_ATTCE</name>
<feature type="compositionally biased region" description="Basic and acidic residues" evidence="1">
    <location>
        <begin position="21"/>
        <end position="65"/>
    </location>
</feature>
<dbReference type="EMBL" id="ADTU01000090">
    <property type="status" value="NOT_ANNOTATED_CDS"/>
    <property type="molecule type" value="Genomic_DNA"/>
</dbReference>
<feature type="region of interest" description="Disordered" evidence="1">
    <location>
        <begin position="15"/>
        <end position="110"/>
    </location>
</feature>
<keyword evidence="3" id="KW-1185">Reference proteome</keyword>
<reference evidence="3" key="1">
    <citation type="journal article" date="2011" name="PLoS Genet.">
        <title>The genome sequence of the leaf-cutter ant Atta cephalotes reveals insights into its obligate symbiotic lifestyle.</title>
        <authorList>
            <person name="Suen G."/>
            <person name="Teiling C."/>
            <person name="Li L."/>
            <person name="Holt C."/>
            <person name="Abouheif E."/>
            <person name="Bornberg-Bauer E."/>
            <person name="Bouffard P."/>
            <person name="Caldera E.J."/>
            <person name="Cash E."/>
            <person name="Cavanaugh A."/>
            <person name="Denas O."/>
            <person name="Elhaik E."/>
            <person name="Fave M.J."/>
            <person name="Gadau J."/>
            <person name="Gibson J.D."/>
            <person name="Graur D."/>
            <person name="Grubbs K.J."/>
            <person name="Hagen D.E."/>
            <person name="Harkins T.T."/>
            <person name="Helmkampf M."/>
            <person name="Hu H."/>
            <person name="Johnson B.R."/>
            <person name="Kim J."/>
            <person name="Marsh S.E."/>
            <person name="Moeller J.A."/>
            <person name="Munoz-Torres M.C."/>
            <person name="Murphy M.C."/>
            <person name="Naughton M.C."/>
            <person name="Nigam S."/>
            <person name="Overson R."/>
            <person name="Rajakumar R."/>
            <person name="Reese J.T."/>
            <person name="Scott J.J."/>
            <person name="Smith C.R."/>
            <person name="Tao S."/>
            <person name="Tsutsui N.D."/>
            <person name="Viljakainen L."/>
            <person name="Wissler L."/>
            <person name="Yandell M.D."/>
            <person name="Zimmer F."/>
            <person name="Taylor J."/>
            <person name="Slater S.C."/>
            <person name="Clifton S.W."/>
            <person name="Warren W.C."/>
            <person name="Elsik C.G."/>
            <person name="Smith C.D."/>
            <person name="Weinstock G.M."/>
            <person name="Gerardo N.M."/>
            <person name="Currie C.R."/>
        </authorList>
    </citation>
    <scope>NUCLEOTIDE SEQUENCE [LARGE SCALE GENOMIC DNA]</scope>
</reference>
<dbReference type="KEGG" id="acep:105627477"/>
<dbReference type="OrthoDB" id="10439227at2759"/>
<protein>
    <submittedName>
        <fullName evidence="2">Uncharacterized protein</fullName>
    </submittedName>
</protein>
<organism evidence="2 3">
    <name type="scientific">Atta cephalotes</name>
    <name type="common">Leafcutter ant</name>
    <dbReference type="NCBI Taxonomy" id="12957"/>
    <lineage>
        <taxon>Eukaryota</taxon>
        <taxon>Metazoa</taxon>
        <taxon>Ecdysozoa</taxon>
        <taxon>Arthropoda</taxon>
        <taxon>Hexapoda</taxon>
        <taxon>Insecta</taxon>
        <taxon>Pterygota</taxon>
        <taxon>Neoptera</taxon>
        <taxon>Endopterygota</taxon>
        <taxon>Hymenoptera</taxon>
        <taxon>Apocrita</taxon>
        <taxon>Aculeata</taxon>
        <taxon>Formicoidea</taxon>
        <taxon>Formicidae</taxon>
        <taxon>Myrmicinae</taxon>
        <taxon>Atta</taxon>
    </lineage>
</organism>
<evidence type="ECO:0000313" key="3">
    <source>
        <dbReference type="Proteomes" id="UP000005205"/>
    </source>
</evidence>